<reference evidence="1 2" key="1">
    <citation type="submission" date="2019-03" db="EMBL/GenBank/DDBJ databases">
        <title>Draft genome sequences of novel Actinobacteria.</title>
        <authorList>
            <person name="Sahin N."/>
            <person name="Ay H."/>
            <person name="Saygin H."/>
        </authorList>
    </citation>
    <scope>NUCLEOTIDE SEQUENCE [LARGE SCALE GENOMIC DNA]</scope>
    <source>
        <strain evidence="1 2">5K138</strain>
    </source>
</reference>
<comment type="caution">
    <text evidence="1">The sequence shown here is derived from an EMBL/GenBank/DDBJ whole genome shotgun (WGS) entry which is preliminary data.</text>
</comment>
<gene>
    <name evidence="1" type="ORF">E1269_12545</name>
</gene>
<dbReference type="RefSeq" id="WP_131894919.1">
    <property type="nucleotide sequence ID" value="NZ_SMKZ01000015.1"/>
</dbReference>
<dbReference type="EMBL" id="SMKZ01000015">
    <property type="protein sequence ID" value="TDE10139.1"/>
    <property type="molecule type" value="Genomic_DNA"/>
</dbReference>
<organism evidence="1 2">
    <name type="scientific">Jiangella asiatica</name>
    <dbReference type="NCBI Taxonomy" id="2530372"/>
    <lineage>
        <taxon>Bacteria</taxon>
        <taxon>Bacillati</taxon>
        <taxon>Actinomycetota</taxon>
        <taxon>Actinomycetes</taxon>
        <taxon>Jiangellales</taxon>
        <taxon>Jiangellaceae</taxon>
        <taxon>Jiangella</taxon>
    </lineage>
</organism>
<dbReference type="AlphaFoldDB" id="A0A4R5D992"/>
<sequence length="102" mass="10818">MYAMTTAAELLGVTPKALAAALARGETVLSLTKARGLDTDRMVEAVVDSESADVAALATIAGFAPDDVELFSRELRAYLVAFVTDGEDVADRLFDEQVLQPV</sequence>
<name>A0A4R5D992_9ACTN</name>
<accession>A0A4R5D992</accession>
<dbReference type="InParanoid" id="A0A4R5D992"/>
<keyword evidence="2" id="KW-1185">Reference proteome</keyword>
<proteinExistence type="predicted"/>
<evidence type="ECO:0000313" key="2">
    <source>
        <dbReference type="Proteomes" id="UP000294739"/>
    </source>
</evidence>
<protein>
    <submittedName>
        <fullName evidence="1">Uncharacterized protein</fullName>
    </submittedName>
</protein>
<evidence type="ECO:0000313" key="1">
    <source>
        <dbReference type="EMBL" id="TDE10139.1"/>
    </source>
</evidence>
<dbReference type="Proteomes" id="UP000294739">
    <property type="component" value="Unassembled WGS sequence"/>
</dbReference>
<dbReference type="OrthoDB" id="5191235at2"/>